<gene>
    <name evidence="2" type="ORF">ERS852473_02132</name>
</gene>
<dbReference type="CDD" id="cd01994">
    <property type="entry name" value="AANH_PF0828-like"/>
    <property type="match status" value="1"/>
</dbReference>
<dbReference type="InterPro" id="IPR030662">
    <property type="entry name" value="DPH6/MJ0570"/>
</dbReference>
<protein>
    <submittedName>
        <fullName evidence="2">MJ0570-related uncharacterized domain</fullName>
    </submittedName>
</protein>
<dbReference type="EMBL" id="CYZR01000008">
    <property type="protein sequence ID" value="CUO18084.1"/>
    <property type="molecule type" value="Genomic_DNA"/>
</dbReference>
<dbReference type="NCBIfam" id="TIGR00290">
    <property type="entry name" value="MJ0570_dom"/>
    <property type="match status" value="1"/>
</dbReference>
<evidence type="ECO:0000259" key="1">
    <source>
        <dbReference type="Pfam" id="PF01902"/>
    </source>
</evidence>
<sequence length="215" mass="24781">MKEKYIVSYSTGKDSVLALYRAIRLGKDVVGLLVIAHDEEDISWFHDVSLSLIRSVSKSLEIPLILVKASGEDYEKNFEDGLRQGKKIGATCCIFGDIDIENHRKWCDDRCKNVYMKSWFPLWQESREDLVSEFVNCDFKAVIKKVNLNYLDESFLGTDLNKEVLDKIKAKNCDVCGENGEYHTFVYDGPLFKERVNFKIDSIQKDGIFAHLNIY</sequence>
<reference evidence="2 3" key="1">
    <citation type="submission" date="2015-09" db="EMBL/GenBank/DDBJ databases">
        <authorList>
            <consortium name="Pathogen Informatics"/>
        </authorList>
    </citation>
    <scope>NUCLEOTIDE SEQUENCE [LARGE SCALE GENOMIC DNA]</scope>
    <source>
        <strain evidence="2 3">2789STDY5834858</strain>
    </source>
</reference>
<dbReference type="Gene3D" id="3.40.50.620">
    <property type="entry name" value="HUPs"/>
    <property type="match status" value="1"/>
</dbReference>
<dbReference type="SUPFAM" id="SSF52402">
    <property type="entry name" value="Adenine nucleotide alpha hydrolases-like"/>
    <property type="match status" value="1"/>
</dbReference>
<dbReference type="PANTHER" id="PTHR12196">
    <property type="entry name" value="DOMAIN OF UNKNOWN FUNCTION 71 DUF71 -CONTAINING PROTEIN"/>
    <property type="match status" value="1"/>
</dbReference>
<evidence type="ECO:0000313" key="3">
    <source>
        <dbReference type="Proteomes" id="UP000095488"/>
    </source>
</evidence>
<proteinExistence type="predicted"/>
<dbReference type="Gene3D" id="3.90.1490.10">
    <property type="entry name" value="putative n-type atp pyrophosphatase, domain 2"/>
    <property type="match status" value="1"/>
</dbReference>
<dbReference type="Proteomes" id="UP000095488">
    <property type="component" value="Unassembled WGS sequence"/>
</dbReference>
<evidence type="ECO:0000313" key="2">
    <source>
        <dbReference type="EMBL" id="CUO18084.1"/>
    </source>
</evidence>
<dbReference type="Pfam" id="PF01902">
    <property type="entry name" value="Diphthami_syn_2"/>
    <property type="match status" value="1"/>
</dbReference>
<dbReference type="PANTHER" id="PTHR12196:SF2">
    <property type="entry name" value="DIPHTHINE--AMMONIA LIGASE"/>
    <property type="match status" value="1"/>
</dbReference>
<comment type="caution">
    <text evidence="2">The sequence shown here is derived from an EMBL/GenBank/DDBJ whole genome shotgun (WGS) entry which is preliminary data.</text>
</comment>
<feature type="domain" description="Diphthamide synthase" evidence="1">
    <location>
        <begin position="4"/>
        <end position="214"/>
    </location>
</feature>
<organism evidence="2 3">
    <name type="scientific">Sarcina ventriculi</name>
    <name type="common">Clostridium ventriculi</name>
    <dbReference type="NCBI Taxonomy" id="1267"/>
    <lineage>
        <taxon>Bacteria</taxon>
        <taxon>Bacillati</taxon>
        <taxon>Bacillota</taxon>
        <taxon>Clostridia</taxon>
        <taxon>Eubacteriales</taxon>
        <taxon>Clostridiaceae</taxon>
        <taxon>Sarcina</taxon>
    </lineage>
</organism>
<accession>A0ABM9US90</accession>
<dbReference type="RefSeq" id="WP_055260123.1">
    <property type="nucleotide sequence ID" value="NZ_CABIXL010000008.1"/>
</dbReference>
<dbReference type="InterPro" id="IPR002761">
    <property type="entry name" value="Diphthami_syn_dom"/>
</dbReference>
<name>A0ABM9US90_SARVE</name>
<dbReference type="InterPro" id="IPR014729">
    <property type="entry name" value="Rossmann-like_a/b/a_fold"/>
</dbReference>
<keyword evidence="3" id="KW-1185">Reference proteome</keyword>